<dbReference type="Pfam" id="PF20684">
    <property type="entry name" value="Fung_rhodopsin"/>
    <property type="match status" value="1"/>
</dbReference>
<dbReference type="InterPro" id="IPR049326">
    <property type="entry name" value="Rhodopsin_dom_fungi"/>
</dbReference>
<reference evidence="9" key="1">
    <citation type="journal article" date="2020" name="Stud. Mycol.">
        <title>101 Dothideomycetes genomes: a test case for predicting lifestyles and emergence of pathogens.</title>
        <authorList>
            <person name="Haridas S."/>
            <person name="Albert R."/>
            <person name="Binder M."/>
            <person name="Bloem J."/>
            <person name="Labutti K."/>
            <person name="Salamov A."/>
            <person name="Andreopoulos B."/>
            <person name="Baker S."/>
            <person name="Barry K."/>
            <person name="Bills G."/>
            <person name="Bluhm B."/>
            <person name="Cannon C."/>
            <person name="Castanera R."/>
            <person name="Culley D."/>
            <person name="Daum C."/>
            <person name="Ezra D."/>
            <person name="Gonzalez J."/>
            <person name="Henrissat B."/>
            <person name="Kuo A."/>
            <person name="Liang C."/>
            <person name="Lipzen A."/>
            <person name="Lutzoni F."/>
            <person name="Magnuson J."/>
            <person name="Mondo S."/>
            <person name="Nolan M."/>
            <person name="Ohm R."/>
            <person name="Pangilinan J."/>
            <person name="Park H.-J."/>
            <person name="Ramirez L."/>
            <person name="Alfaro M."/>
            <person name="Sun H."/>
            <person name="Tritt A."/>
            <person name="Yoshinaga Y."/>
            <person name="Zwiers L.-H."/>
            <person name="Turgeon B."/>
            <person name="Goodwin S."/>
            <person name="Spatafora J."/>
            <person name="Crous P."/>
            <person name="Grigoriev I."/>
        </authorList>
    </citation>
    <scope>NUCLEOTIDE SEQUENCE</scope>
    <source>
        <strain evidence="9">CBS 116435</strain>
    </source>
</reference>
<evidence type="ECO:0000256" key="3">
    <source>
        <dbReference type="ARBA" id="ARBA00022989"/>
    </source>
</evidence>
<keyword evidence="2 7" id="KW-0812">Transmembrane</keyword>
<comment type="similarity">
    <text evidence="5">Belongs to the SAT4 family.</text>
</comment>
<feature type="transmembrane region" description="Helical" evidence="7">
    <location>
        <begin position="213"/>
        <end position="242"/>
    </location>
</feature>
<accession>A0A9P4QHB5</accession>
<comment type="caution">
    <text evidence="9">The sequence shown here is derived from an EMBL/GenBank/DDBJ whole genome shotgun (WGS) entry which is preliminary data.</text>
</comment>
<keyword evidence="3 7" id="KW-1133">Transmembrane helix</keyword>
<feature type="transmembrane region" description="Helical" evidence="7">
    <location>
        <begin position="26"/>
        <end position="47"/>
    </location>
</feature>
<feature type="transmembrane region" description="Helical" evidence="7">
    <location>
        <begin position="107"/>
        <end position="126"/>
    </location>
</feature>
<dbReference type="PANTHER" id="PTHR33048">
    <property type="entry name" value="PTH11-LIKE INTEGRAL MEMBRANE PROTEIN (AFU_ORTHOLOGUE AFUA_5G11245)"/>
    <property type="match status" value="1"/>
</dbReference>
<evidence type="ECO:0000256" key="2">
    <source>
        <dbReference type="ARBA" id="ARBA00022692"/>
    </source>
</evidence>
<dbReference type="InterPro" id="IPR052337">
    <property type="entry name" value="SAT4-like"/>
</dbReference>
<feature type="transmembrane region" description="Helical" evidence="7">
    <location>
        <begin position="248"/>
        <end position="272"/>
    </location>
</feature>
<feature type="region of interest" description="Disordered" evidence="6">
    <location>
        <begin position="367"/>
        <end position="393"/>
    </location>
</feature>
<feature type="region of interest" description="Disordered" evidence="6">
    <location>
        <begin position="283"/>
        <end position="325"/>
    </location>
</feature>
<evidence type="ECO:0000313" key="10">
    <source>
        <dbReference type="Proteomes" id="UP000799441"/>
    </source>
</evidence>
<dbReference type="EMBL" id="MU003770">
    <property type="protein sequence ID" value="KAF2724762.1"/>
    <property type="molecule type" value="Genomic_DNA"/>
</dbReference>
<organism evidence="9 10">
    <name type="scientific">Polychaeton citri CBS 116435</name>
    <dbReference type="NCBI Taxonomy" id="1314669"/>
    <lineage>
        <taxon>Eukaryota</taxon>
        <taxon>Fungi</taxon>
        <taxon>Dikarya</taxon>
        <taxon>Ascomycota</taxon>
        <taxon>Pezizomycotina</taxon>
        <taxon>Dothideomycetes</taxon>
        <taxon>Dothideomycetidae</taxon>
        <taxon>Capnodiales</taxon>
        <taxon>Capnodiaceae</taxon>
        <taxon>Polychaeton</taxon>
    </lineage>
</organism>
<feature type="compositionally biased region" description="Polar residues" evidence="6">
    <location>
        <begin position="306"/>
        <end position="317"/>
    </location>
</feature>
<dbReference type="Proteomes" id="UP000799441">
    <property type="component" value="Unassembled WGS sequence"/>
</dbReference>
<gene>
    <name evidence="9" type="ORF">K431DRAFT_217188</name>
</gene>
<evidence type="ECO:0000256" key="4">
    <source>
        <dbReference type="ARBA" id="ARBA00023136"/>
    </source>
</evidence>
<keyword evidence="4 7" id="KW-0472">Membrane</keyword>
<comment type="subcellular location">
    <subcellularLocation>
        <location evidence="1">Membrane</location>
        <topology evidence="1">Multi-pass membrane protein</topology>
    </subcellularLocation>
</comment>
<evidence type="ECO:0000256" key="7">
    <source>
        <dbReference type="SAM" id="Phobius"/>
    </source>
</evidence>
<name>A0A9P4QHB5_9PEZI</name>
<dbReference type="AlphaFoldDB" id="A0A9P4QHB5"/>
<dbReference type="OrthoDB" id="10017208at2759"/>
<feature type="domain" description="Rhodopsin" evidence="8">
    <location>
        <begin position="43"/>
        <end position="273"/>
    </location>
</feature>
<evidence type="ECO:0000313" key="9">
    <source>
        <dbReference type="EMBL" id="KAF2724762.1"/>
    </source>
</evidence>
<keyword evidence="10" id="KW-1185">Reference proteome</keyword>
<evidence type="ECO:0000256" key="5">
    <source>
        <dbReference type="ARBA" id="ARBA00038359"/>
    </source>
</evidence>
<feature type="transmembrane region" description="Helical" evidence="7">
    <location>
        <begin position="138"/>
        <end position="160"/>
    </location>
</feature>
<dbReference type="GO" id="GO:0016020">
    <property type="term" value="C:membrane"/>
    <property type="evidence" value="ECO:0007669"/>
    <property type="project" value="UniProtKB-SubCell"/>
</dbReference>
<evidence type="ECO:0000259" key="8">
    <source>
        <dbReference type="Pfam" id="PF20684"/>
    </source>
</evidence>
<sequence length="407" mass="44793">MGAPSFTVGWVYHLEIPPHKTDAGRIIAVAIAFSALACLSVLLRFLGRWKIIKKFDLDDYAVASSAIIGVGYTAITIYQTRWGLGLPLENFPHDNAIPFSKVQYAGGPTYCIVVLGFKITLLASYLRVAGFHDRYANAIYAIMALVTANQVIYAFLLSLACRPIAKQWDPLIPGHCINQVASYFGSSLGFDLIIIALPFPILRRLQLSLRKKIIITILFALGFFVTVIQIIRIQTIAALINYTDSERLILWSIVEINLGVFIACVPAFAPLVKVARRKLMAQSSQSNGREPRSRSWYANGGRSCHSRSTNTASNSLGTKDGTRKSTVRECELDTNAEDEVALWALQPGKSSGWVDANVTPVSSLHLHRHNTEDEESNHPGSRPIGGKNADPANTDILVLREVSVTRE</sequence>
<feature type="transmembrane region" description="Helical" evidence="7">
    <location>
        <begin position="59"/>
        <end position="78"/>
    </location>
</feature>
<feature type="transmembrane region" description="Helical" evidence="7">
    <location>
        <begin position="180"/>
        <end position="201"/>
    </location>
</feature>
<dbReference type="PANTHER" id="PTHR33048:SF64">
    <property type="entry name" value="INTEGRAL MEMBRANE PROTEIN"/>
    <property type="match status" value="1"/>
</dbReference>
<evidence type="ECO:0000256" key="6">
    <source>
        <dbReference type="SAM" id="MobiDB-lite"/>
    </source>
</evidence>
<evidence type="ECO:0000256" key="1">
    <source>
        <dbReference type="ARBA" id="ARBA00004141"/>
    </source>
</evidence>
<protein>
    <recommendedName>
        <fullName evidence="8">Rhodopsin domain-containing protein</fullName>
    </recommendedName>
</protein>
<proteinExistence type="inferred from homology"/>